<sequence length="199" mass="22505">MNIREELEKRSGNQCELCTATGNLNDLRLKPSLTDTLDTNILICDTCKDQIDNPENMDTNHWRCLNDSMWSEHKAVQITAWRMLNRLKTEGWPQDLIDMMYFEDADLRFAEATGDHLSDDEKIIHRDSNGAILENGDTVTLIKDLDVKGGGNFTAKRGTAVRNISLVHDNAEHIEGRVEGTHIVILTKFVKKANAPQQS</sequence>
<proteinExistence type="predicted"/>
<dbReference type="EMBL" id="CP014224">
    <property type="protein sequence ID" value="ANW95107.1"/>
    <property type="molecule type" value="Genomic_DNA"/>
</dbReference>
<name>A0A1B1Y2Y4_9FLAO</name>
<protein>
    <submittedName>
        <fullName evidence="2">PhnA protein</fullName>
    </submittedName>
</protein>
<dbReference type="SUPFAM" id="SSF82057">
    <property type="entry name" value="Prokaryotic SH3-related domain"/>
    <property type="match status" value="1"/>
</dbReference>
<dbReference type="KEGG" id="wfu:AXE80_01815"/>
<dbReference type="PANTHER" id="PTHR30305:SF3">
    <property type="entry name" value="PROTEIN YJDM"/>
    <property type="match status" value="1"/>
</dbReference>
<dbReference type="AlphaFoldDB" id="A0A1B1Y2Y4"/>
<evidence type="ECO:0000313" key="2">
    <source>
        <dbReference type="EMBL" id="ANW95107.1"/>
    </source>
</evidence>
<dbReference type="InterPro" id="IPR013988">
    <property type="entry name" value="YjdM_C"/>
</dbReference>
<dbReference type="RefSeq" id="WP_068824211.1">
    <property type="nucleotide sequence ID" value="NZ_CP014224.1"/>
</dbReference>
<accession>A0A1B1Y2Y4</accession>
<gene>
    <name evidence="2" type="ORF">AXE80_01815</name>
</gene>
<dbReference type="STRING" id="1790137.AXE80_01815"/>
<dbReference type="SMART" id="SM00782">
    <property type="entry name" value="PhnA_Zn_Ribbon"/>
    <property type="match status" value="1"/>
</dbReference>
<organism evidence="2 3">
    <name type="scientific">Wenyingzhuangia fucanilytica</name>
    <dbReference type="NCBI Taxonomy" id="1790137"/>
    <lineage>
        <taxon>Bacteria</taxon>
        <taxon>Pseudomonadati</taxon>
        <taxon>Bacteroidota</taxon>
        <taxon>Flavobacteriia</taxon>
        <taxon>Flavobacteriales</taxon>
        <taxon>Flavobacteriaceae</taxon>
        <taxon>Wenyingzhuangia</taxon>
    </lineage>
</organism>
<dbReference type="PANTHER" id="PTHR30305">
    <property type="entry name" value="PROTEIN YJDM-RELATED"/>
    <property type="match status" value="1"/>
</dbReference>
<dbReference type="OrthoDB" id="9810131at2"/>
<dbReference type="Proteomes" id="UP000092967">
    <property type="component" value="Chromosome"/>
</dbReference>
<dbReference type="Gene3D" id="2.30.30.40">
    <property type="entry name" value="SH3 Domains"/>
    <property type="match status" value="1"/>
</dbReference>
<dbReference type="InterPro" id="IPR013991">
    <property type="entry name" value="PhnaA_N_proteobac"/>
</dbReference>
<dbReference type="Pfam" id="PF03831">
    <property type="entry name" value="YjdM"/>
    <property type="match status" value="1"/>
</dbReference>
<evidence type="ECO:0000313" key="3">
    <source>
        <dbReference type="Proteomes" id="UP000092967"/>
    </source>
</evidence>
<evidence type="ECO:0000259" key="1">
    <source>
        <dbReference type="SMART" id="SM00782"/>
    </source>
</evidence>
<reference evidence="2 3" key="1">
    <citation type="submission" date="2016-02" db="EMBL/GenBank/DDBJ databases">
        <authorList>
            <person name="Wen L."/>
            <person name="He K."/>
            <person name="Yang H."/>
        </authorList>
    </citation>
    <scope>NUCLEOTIDE SEQUENCE [LARGE SCALE GENOMIC DNA]</scope>
    <source>
        <strain evidence="2 3">CZ1127</strain>
    </source>
</reference>
<feature type="domain" description="PhnA protein N-terminal proteobacterial" evidence="1">
    <location>
        <begin position="6"/>
        <end position="52"/>
    </location>
</feature>
<keyword evidence="3" id="KW-1185">Reference proteome</keyword>